<dbReference type="Proteomes" id="UP000189733">
    <property type="component" value="Unassembled WGS sequence"/>
</dbReference>
<sequence>MKQCELSENPHLFLALVDRLCFVSIFCVNELSGARPWAKNSFLQLWEVSC</sequence>
<reference evidence="1 2" key="1">
    <citation type="submission" date="2017-02" db="EMBL/GenBank/DDBJ databases">
        <authorList>
            <person name="Peterson S.W."/>
        </authorList>
    </citation>
    <scope>NUCLEOTIDE SEQUENCE [LARGE SCALE GENOMIC DNA]</scope>
    <source>
        <strain evidence="1 2">DSM 18034</strain>
    </source>
</reference>
<name>A0A1T4VWT1_9BACT</name>
<proteinExistence type="predicted"/>
<dbReference type="EMBL" id="FUYA01000003">
    <property type="protein sequence ID" value="SKA69456.1"/>
    <property type="molecule type" value="Genomic_DNA"/>
</dbReference>
<keyword evidence="2" id="KW-1185">Reference proteome</keyword>
<organism evidence="1 2">
    <name type="scientific">Desulfobaculum bizertense DSM 18034</name>
    <dbReference type="NCBI Taxonomy" id="1121442"/>
    <lineage>
        <taxon>Bacteria</taxon>
        <taxon>Pseudomonadati</taxon>
        <taxon>Thermodesulfobacteriota</taxon>
        <taxon>Desulfovibrionia</taxon>
        <taxon>Desulfovibrionales</taxon>
        <taxon>Desulfovibrionaceae</taxon>
        <taxon>Desulfobaculum</taxon>
    </lineage>
</organism>
<dbReference type="AlphaFoldDB" id="A0A1T4VWT1"/>
<accession>A0A1T4VWT1</accession>
<evidence type="ECO:0000313" key="2">
    <source>
        <dbReference type="Proteomes" id="UP000189733"/>
    </source>
</evidence>
<evidence type="ECO:0000313" key="1">
    <source>
        <dbReference type="EMBL" id="SKA69456.1"/>
    </source>
</evidence>
<gene>
    <name evidence="1" type="ORF">SAMN02745702_01132</name>
</gene>
<protein>
    <submittedName>
        <fullName evidence="1">Uncharacterized protein</fullName>
    </submittedName>
</protein>